<evidence type="ECO:0000256" key="8">
    <source>
        <dbReference type="ARBA" id="ARBA00023316"/>
    </source>
</evidence>
<accession>A0A212LRV8</accession>
<evidence type="ECO:0000313" key="12">
    <source>
        <dbReference type="EMBL" id="SCM80237.1"/>
    </source>
</evidence>
<dbReference type="Gene3D" id="2.40.440.10">
    <property type="entry name" value="L,D-transpeptidase catalytic domain-like"/>
    <property type="match status" value="1"/>
</dbReference>
<dbReference type="InterPro" id="IPR036366">
    <property type="entry name" value="PGBDSf"/>
</dbReference>
<comment type="similarity">
    <text evidence="2">Belongs to the YkuD family.</text>
</comment>
<dbReference type="Pfam" id="PF03734">
    <property type="entry name" value="YkuD"/>
    <property type="match status" value="1"/>
</dbReference>
<keyword evidence="8 9" id="KW-0961">Cell wall biogenesis/degradation</keyword>
<keyword evidence="4" id="KW-0808">Transferase</keyword>
<name>A0A212LRV8_9FIRM</name>
<dbReference type="InterPro" id="IPR050979">
    <property type="entry name" value="LD-transpeptidase"/>
</dbReference>
<feature type="transmembrane region" description="Helical" evidence="10">
    <location>
        <begin position="12"/>
        <end position="33"/>
    </location>
</feature>
<dbReference type="PROSITE" id="PS52029">
    <property type="entry name" value="LD_TPASE"/>
    <property type="match status" value="1"/>
</dbReference>
<feature type="domain" description="L,D-TPase catalytic" evidence="11">
    <location>
        <begin position="57"/>
        <end position="166"/>
    </location>
</feature>
<dbReference type="GO" id="GO:0005576">
    <property type="term" value="C:extracellular region"/>
    <property type="evidence" value="ECO:0007669"/>
    <property type="project" value="TreeGrafter"/>
</dbReference>
<dbReference type="InterPro" id="IPR038063">
    <property type="entry name" value="Transpep_catalytic_dom"/>
</dbReference>
<comment type="pathway">
    <text evidence="1 9">Cell wall biogenesis; peptidoglycan biosynthesis.</text>
</comment>
<evidence type="ECO:0000256" key="3">
    <source>
        <dbReference type="ARBA" id="ARBA00022676"/>
    </source>
</evidence>
<dbReference type="InterPro" id="IPR036365">
    <property type="entry name" value="PGBD-like_sf"/>
</dbReference>
<feature type="active site" description="Nucleophile" evidence="9">
    <location>
        <position position="142"/>
    </location>
</feature>
<dbReference type="GO" id="GO:0016757">
    <property type="term" value="F:glycosyltransferase activity"/>
    <property type="evidence" value="ECO:0007669"/>
    <property type="project" value="UniProtKB-KW"/>
</dbReference>
<feature type="active site" description="Proton donor/acceptor" evidence="9">
    <location>
        <position position="126"/>
    </location>
</feature>
<keyword evidence="5" id="KW-0378">Hydrolase</keyword>
<dbReference type="GO" id="GO:0071972">
    <property type="term" value="F:peptidoglycan L,D-transpeptidase activity"/>
    <property type="evidence" value="ECO:0007669"/>
    <property type="project" value="TreeGrafter"/>
</dbReference>
<dbReference type="PANTHER" id="PTHR30582:SF24">
    <property type="entry name" value="L,D-TRANSPEPTIDASE ERFK_SRFK-RELATED"/>
    <property type="match status" value="1"/>
</dbReference>
<evidence type="ECO:0000256" key="6">
    <source>
        <dbReference type="ARBA" id="ARBA00022960"/>
    </source>
</evidence>
<evidence type="ECO:0000256" key="9">
    <source>
        <dbReference type="PROSITE-ProRule" id="PRU01373"/>
    </source>
</evidence>
<keyword evidence="6 9" id="KW-0133">Cell shape</keyword>
<evidence type="ECO:0000259" key="11">
    <source>
        <dbReference type="PROSITE" id="PS52029"/>
    </source>
</evidence>
<protein>
    <submittedName>
        <fullName evidence="12">ErfK/YbiS/YcfS/YnhG family protein</fullName>
    </submittedName>
</protein>
<dbReference type="Gene3D" id="1.10.101.10">
    <property type="entry name" value="PGBD-like superfamily/PGBD"/>
    <property type="match status" value="1"/>
</dbReference>
<dbReference type="InterPro" id="IPR002477">
    <property type="entry name" value="Peptidoglycan-bd-like"/>
</dbReference>
<proteinExistence type="inferred from homology"/>
<dbReference type="GO" id="GO:0071555">
    <property type="term" value="P:cell wall organization"/>
    <property type="evidence" value="ECO:0007669"/>
    <property type="project" value="UniProtKB-UniRule"/>
</dbReference>
<dbReference type="GO" id="GO:0018104">
    <property type="term" value="P:peptidoglycan-protein cross-linking"/>
    <property type="evidence" value="ECO:0007669"/>
    <property type="project" value="TreeGrafter"/>
</dbReference>
<evidence type="ECO:0000256" key="1">
    <source>
        <dbReference type="ARBA" id="ARBA00004752"/>
    </source>
</evidence>
<keyword evidence="10" id="KW-0812">Transmembrane</keyword>
<evidence type="ECO:0000256" key="7">
    <source>
        <dbReference type="ARBA" id="ARBA00022984"/>
    </source>
</evidence>
<dbReference type="Pfam" id="PF01471">
    <property type="entry name" value="PG_binding_1"/>
    <property type="match status" value="1"/>
</dbReference>
<keyword evidence="3" id="KW-0328">Glycosyltransferase</keyword>
<dbReference type="SUPFAM" id="SSF47090">
    <property type="entry name" value="PGBD-like"/>
    <property type="match status" value="1"/>
</dbReference>
<dbReference type="PANTHER" id="PTHR30582">
    <property type="entry name" value="L,D-TRANSPEPTIDASE"/>
    <property type="match status" value="1"/>
</dbReference>
<evidence type="ECO:0000256" key="5">
    <source>
        <dbReference type="ARBA" id="ARBA00022801"/>
    </source>
</evidence>
<evidence type="ECO:0000256" key="10">
    <source>
        <dbReference type="SAM" id="Phobius"/>
    </source>
</evidence>
<evidence type="ECO:0000256" key="2">
    <source>
        <dbReference type="ARBA" id="ARBA00005992"/>
    </source>
</evidence>
<reference evidence="12" key="1">
    <citation type="submission" date="2016-08" db="EMBL/GenBank/DDBJ databases">
        <authorList>
            <person name="Seilhamer J.J."/>
        </authorList>
    </citation>
    <scope>NUCLEOTIDE SEQUENCE</scope>
    <source>
        <strain evidence="12">86</strain>
    </source>
</reference>
<dbReference type="UniPathway" id="UPA00219"/>
<keyword evidence="10" id="KW-0472">Membrane</keyword>
<dbReference type="SUPFAM" id="SSF141523">
    <property type="entry name" value="L,D-transpeptidase catalytic domain-like"/>
    <property type="match status" value="1"/>
</dbReference>
<organism evidence="12">
    <name type="scientific">uncultured Sporomusa sp</name>
    <dbReference type="NCBI Taxonomy" id="307249"/>
    <lineage>
        <taxon>Bacteria</taxon>
        <taxon>Bacillati</taxon>
        <taxon>Bacillota</taxon>
        <taxon>Negativicutes</taxon>
        <taxon>Selenomonadales</taxon>
        <taxon>Sporomusaceae</taxon>
        <taxon>Sporomusa</taxon>
        <taxon>environmental samples</taxon>
    </lineage>
</organism>
<dbReference type="InterPro" id="IPR005490">
    <property type="entry name" value="LD_TPept_cat_dom"/>
</dbReference>
<evidence type="ECO:0000256" key="4">
    <source>
        <dbReference type="ARBA" id="ARBA00022679"/>
    </source>
</evidence>
<keyword evidence="10" id="KW-1133">Transmembrane helix</keyword>
<dbReference type="CDD" id="cd16913">
    <property type="entry name" value="YkuD_like"/>
    <property type="match status" value="1"/>
</dbReference>
<gene>
    <name evidence="12" type="ORF">KL86SPO_30415</name>
</gene>
<dbReference type="GO" id="GO:0008360">
    <property type="term" value="P:regulation of cell shape"/>
    <property type="evidence" value="ECO:0007669"/>
    <property type="project" value="UniProtKB-UniRule"/>
</dbReference>
<sequence>MNSIWSFKVRRSRIFFGIAVLAILSIVFSILGFEYMDEQDLAAIDSRQPLEAPGGKVSILIKVQSRELELHNDGELYKKYRIAVGKSKTPTPIGEWNVVWKDYDWGTGFGTRWMGLNVPWGTFGIHGTNKPWSIGQFASHGCIRMRNKDVEELFEWTPIGTPVSITGRNIRIERNLKYKASGSDVAALQLKLKEMGYFQGRADGLFGTMTEEAVKAYQADKGVVVTGVASKELCTALGI</sequence>
<dbReference type="AlphaFoldDB" id="A0A212LRV8"/>
<dbReference type="EMBL" id="FMJE01000003">
    <property type="protein sequence ID" value="SCM80237.1"/>
    <property type="molecule type" value="Genomic_DNA"/>
</dbReference>
<keyword evidence="7 9" id="KW-0573">Peptidoglycan synthesis</keyword>